<organism evidence="6 7">
    <name type="scientific">Paraburkholderia acidiphila</name>
    <dbReference type="NCBI Taxonomy" id="2571747"/>
    <lineage>
        <taxon>Bacteria</taxon>
        <taxon>Pseudomonadati</taxon>
        <taxon>Pseudomonadota</taxon>
        <taxon>Betaproteobacteria</taxon>
        <taxon>Burkholderiales</taxon>
        <taxon>Burkholderiaceae</taxon>
        <taxon>Paraburkholderia</taxon>
    </lineage>
</organism>
<evidence type="ECO:0000313" key="7">
    <source>
        <dbReference type="Proteomes" id="UP000434209"/>
    </source>
</evidence>
<dbReference type="KEGG" id="pacp:FAZ97_17435"/>
<dbReference type="AlphaFoldDB" id="A0A7Z2G7P8"/>
<proteinExistence type="inferred from homology"/>
<keyword evidence="7" id="KW-1185">Reference proteome</keyword>
<evidence type="ECO:0000259" key="5">
    <source>
        <dbReference type="Pfam" id="PF01343"/>
    </source>
</evidence>
<dbReference type="Proteomes" id="UP000434209">
    <property type="component" value="Chromosome 2"/>
</dbReference>
<keyword evidence="2" id="KW-0645">Protease</keyword>
<dbReference type="SUPFAM" id="SSF52096">
    <property type="entry name" value="ClpP/crotonase"/>
    <property type="match status" value="1"/>
</dbReference>
<evidence type="ECO:0000313" key="6">
    <source>
        <dbReference type="EMBL" id="QGZ56746.1"/>
    </source>
</evidence>
<evidence type="ECO:0000256" key="2">
    <source>
        <dbReference type="ARBA" id="ARBA00022670"/>
    </source>
</evidence>
<evidence type="ECO:0000256" key="3">
    <source>
        <dbReference type="ARBA" id="ARBA00022801"/>
    </source>
</evidence>
<feature type="domain" description="Peptidase S49" evidence="5">
    <location>
        <begin position="148"/>
        <end position="289"/>
    </location>
</feature>
<dbReference type="Pfam" id="PF01343">
    <property type="entry name" value="Peptidase_S49"/>
    <property type="match status" value="1"/>
</dbReference>
<gene>
    <name evidence="6" type="ORF">FAZ97_17435</name>
</gene>
<dbReference type="InterPro" id="IPR002142">
    <property type="entry name" value="Peptidase_S49"/>
</dbReference>
<dbReference type="CDD" id="cd07022">
    <property type="entry name" value="S49_Sppa_36K_type"/>
    <property type="match status" value="1"/>
</dbReference>
<comment type="similarity">
    <text evidence="1">Belongs to the peptidase S49 family.</text>
</comment>
<dbReference type="PANTHER" id="PTHR33209:SF1">
    <property type="entry name" value="PEPTIDASE S49 DOMAIN-CONTAINING PROTEIN"/>
    <property type="match status" value="1"/>
</dbReference>
<keyword evidence="4" id="KW-0720">Serine protease</keyword>
<dbReference type="InterPro" id="IPR033855">
    <property type="entry name" value="Protein_C"/>
</dbReference>
<name>A0A7Z2G7P8_9BURK</name>
<accession>A0A7Z2G7P8</accession>
<dbReference type="OrthoDB" id="6999246at2"/>
<dbReference type="Gene3D" id="3.90.226.10">
    <property type="entry name" value="2-enoyl-CoA Hydratase, Chain A, domain 1"/>
    <property type="match status" value="1"/>
</dbReference>
<protein>
    <submittedName>
        <fullName evidence="6">S49 family peptidase</fullName>
    </submittedName>
</protein>
<dbReference type="PANTHER" id="PTHR33209">
    <property type="entry name" value="PROTEASE 4"/>
    <property type="match status" value="1"/>
</dbReference>
<dbReference type="InterPro" id="IPR029045">
    <property type="entry name" value="ClpP/crotonase-like_dom_sf"/>
</dbReference>
<dbReference type="GO" id="GO:0006508">
    <property type="term" value="P:proteolysis"/>
    <property type="evidence" value="ECO:0007669"/>
    <property type="project" value="UniProtKB-KW"/>
</dbReference>
<keyword evidence="3" id="KW-0378">Hydrolase</keyword>
<evidence type="ECO:0000256" key="1">
    <source>
        <dbReference type="ARBA" id="ARBA00008683"/>
    </source>
</evidence>
<dbReference type="RefSeq" id="WP_158759700.1">
    <property type="nucleotide sequence ID" value="NZ_CP046910.1"/>
</dbReference>
<dbReference type="EMBL" id="CP046910">
    <property type="protein sequence ID" value="QGZ56746.1"/>
    <property type="molecule type" value="Genomic_DNA"/>
</dbReference>
<reference evidence="6 7" key="1">
    <citation type="submission" date="2019-12" db="EMBL/GenBank/DDBJ databases">
        <title>Paraburkholderia acidiphila 7Q-K02 sp. nov and Paraburkholderia acidisoli DHF22 sp. nov., two strains isolated from forest soil.</title>
        <authorList>
            <person name="Gao Z."/>
            <person name="Qiu L."/>
        </authorList>
    </citation>
    <scope>NUCLEOTIDE SEQUENCE [LARGE SCALE GENOMIC DNA]</scope>
    <source>
        <strain evidence="6 7">7Q-K02</strain>
    </source>
</reference>
<dbReference type="GO" id="GO:0008236">
    <property type="term" value="F:serine-type peptidase activity"/>
    <property type="evidence" value="ECO:0007669"/>
    <property type="project" value="UniProtKB-KW"/>
</dbReference>
<sequence>MINFPHLATRLFNVPIAILPHKAEIVMAALADRFGIAQLFREDGSALALADGGARAFLEEFDDSEPAQYRPYDVAEGVARIPVEGTLVHKLGTLHPFSGMTGYDGIRALLSMALGDDEVRAIMLDIDSPGGEVAGCFDLCDAIYAARGQKPIWSVLTESAYSAAYAIASATDRIIVPRTGGVGSVGVICMHVDMSQALSRAGIDVTLIHYGARKADGNEFNPLTKDALRRFQSDVDAMGEIFVRTVARNRDLKTAAVRDTEAGTFLGADGVDIGFADAVMAPDEAFASLLDELG</sequence>
<evidence type="ECO:0000256" key="4">
    <source>
        <dbReference type="ARBA" id="ARBA00022825"/>
    </source>
</evidence>